<dbReference type="EMBL" id="CABFWN010000004">
    <property type="protein sequence ID" value="VUG19122.1"/>
    <property type="molecule type" value="Genomic_DNA"/>
</dbReference>
<dbReference type="Pfam" id="PF05046">
    <property type="entry name" value="Img2"/>
    <property type="match status" value="1"/>
</dbReference>
<evidence type="ECO:0000313" key="7">
    <source>
        <dbReference type="EMBL" id="VUG19122.1"/>
    </source>
</evidence>
<evidence type="ECO:0000256" key="6">
    <source>
        <dbReference type="ARBA" id="ARBA00035191"/>
    </source>
</evidence>
<evidence type="ECO:0000256" key="5">
    <source>
        <dbReference type="ARBA" id="ARBA00023274"/>
    </source>
</evidence>
<dbReference type="InterPro" id="IPR007740">
    <property type="entry name" value="Ribosomal_mL49"/>
</dbReference>
<protein>
    <recommendedName>
        <fullName evidence="6">Large ribosomal subunit protein mL49</fullName>
    </recommendedName>
</protein>
<reference evidence="7 8" key="1">
    <citation type="submission" date="2019-07" db="EMBL/GenBank/DDBJ databases">
        <authorList>
            <person name="Friedrich A."/>
            <person name="Schacherer J."/>
        </authorList>
    </citation>
    <scope>NUCLEOTIDE SEQUENCE [LARGE SCALE GENOMIC DNA]</scope>
</reference>
<proteinExistence type="inferred from homology"/>
<dbReference type="GO" id="GO:0005762">
    <property type="term" value="C:mitochondrial large ribosomal subunit"/>
    <property type="evidence" value="ECO:0007669"/>
    <property type="project" value="TreeGrafter"/>
</dbReference>
<dbReference type="STRING" id="5007.A0A3F2Y6J6"/>
<evidence type="ECO:0000256" key="4">
    <source>
        <dbReference type="ARBA" id="ARBA00023128"/>
    </source>
</evidence>
<dbReference type="GO" id="GO:0006412">
    <property type="term" value="P:translation"/>
    <property type="evidence" value="ECO:0007669"/>
    <property type="project" value="InterPro"/>
</dbReference>
<name>A0A3F2Y6J6_DEKBR</name>
<comment type="subcellular location">
    <subcellularLocation>
        <location evidence="1">Mitochondrion</location>
    </subcellularLocation>
</comment>
<dbReference type="Gene3D" id="3.30.780.10">
    <property type="entry name" value="SUI1-like domain"/>
    <property type="match status" value="1"/>
</dbReference>
<keyword evidence="8" id="KW-1185">Reference proteome</keyword>
<dbReference type="AlphaFoldDB" id="A0A3F2Y6J6"/>
<sequence length="122" mass="13944">MLLFSLTSRRFSSSISQARLSRIIPSIDKITGEDLYKGIPFKKYFLDRTSKGNLPIYKTYRSQAVYTDVRKIRGDIVQLRNDLQAALPDVPKKNFTCVMSSKTIKIKGDVASRLKELLNNEL</sequence>
<comment type="similarity">
    <text evidence="2">Belongs to the mitochondrion-specific ribosomal protein mL49 family.</text>
</comment>
<keyword evidence="4" id="KW-0496">Mitochondrion</keyword>
<dbReference type="OMA" id="TVETHSH"/>
<dbReference type="Proteomes" id="UP000478008">
    <property type="component" value="Unassembled WGS sequence"/>
</dbReference>
<evidence type="ECO:0000256" key="2">
    <source>
        <dbReference type="ARBA" id="ARBA00005677"/>
    </source>
</evidence>
<accession>A0A3F2Y6J6</accession>
<evidence type="ECO:0000313" key="8">
    <source>
        <dbReference type="Proteomes" id="UP000478008"/>
    </source>
</evidence>
<keyword evidence="3" id="KW-0689">Ribosomal protein</keyword>
<evidence type="ECO:0000256" key="1">
    <source>
        <dbReference type="ARBA" id="ARBA00004173"/>
    </source>
</evidence>
<dbReference type="PANTHER" id="PTHR13477:SF0">
    <property type="entry name" value="LARGE RIBOSOMAL SUBUNIT PROTEIN ML49"/>
    <property type="match status" value="1"/>
</dbReference>
<organism evidence="7 8">
    <name type="scientific">Dekkera bruxellensis</name>
    <name type="common">Brettanomyces custersii</name>
    <dbReference type="NCBI Taxonomy" id="5007"/>
    <lineage>
        <taxon>Eukaryota</taxon>
        <taxon>Fungi</taxon>
        <taxon>Dikarya</taxon>
        <taxon>Ascomycota</taxon>
        <taxon>Saccharomycotina</taxon>
        <taxon>Pichiomycetes</taxon>
        <taxon>Pichiales</taxon>
        <taxon>Pichiaceae</taxon>
        <taxon>Brettanomyces</taxon>
    </lineage>
</organism>
<dbReference type="GO" id="GO:0003735">
    <property type="term" value="F:structural constituent of ribosome"/>
    <property type="evidence" value="ECO:0007669"/>
    <property type="project" value="InterPro"/>
</dbReference>
<dbReference type="PANTHER" id="PTHR13477">
    <property type="entry name" value="MITOCHONDRIAL 39S RIBOSOMAL PROTEIN L49"/>
    <property type="match status" value="1"/>
</dbReference>
<evidence type="ECO:0000256" key="3">
    <source>
        <dbReference type="ARBA" id="ARBA00022980"/>
    </source>
</evidence>
<keyword evidence="5" id="KW-0687">Ribonucleoprotein</keyword>
<gene>
    <name evidence="7" type="primary">IMG2</name>
    <name evidence="7" type="ORF">DEBR0S4_11056G</name>
</gene>